<dbReference type="Proteomes" id="UP000178606">
    <property type="component" value="Unassembled WGS sequence"/>
</dbReference>
<keyword evidence="2" id="KW-0378">Hydrolase</keyword>
<dbReference type="PANTHER" id="PTHR42663:SF6">
    <property type="entry name" value="HYDROLASE C777.06C-RELATED"/>
    <property type="match status" value="1"/>
</dbReference>
<dbReference type="InterPro" id="IPR001279">
    <property type="entry name" value="Metallo-B-lactamas"/>
</dbReference>
<evidence type="ECO:0000313" key="2">
    <source>
        <dbReference type="EMBL" id="OGG51210.1"/>
    </source>
</evidence>
<dbReference type="PANTHER" id="PTHR42663">
    <property type="entry name" value="HYDROLASE C777.06C-RELATED-RELATED"/>
    <property type="match status" value="1"/>
</dbReference>
<dbReference type="CDD" id="cd16279">
    <property type="entry name" value="metallo-hydrolase-like_MBL-fold"/>
    <property type="match status" value="1"/>
</dbReference>
<reference evidence="2 3" key="1">
    <citation type="journal article" date="2016" name="Nat. Commun.">
        <title>Thousands of microbial genomes shed light on interconnected biogeochemical processes in an aquifer system.</title>
        <authorList>
            <person name="Anantharaman K."/>
            <person name="Brown C.T."/>
            <person name="Hug L.A."/>
            <person name="Sharon I."/>
            <person name="Castelle C.J."/>
            <person name="Probst A.J."/>
            <person name="Thomas B.C."/>
            <person name="Singh A."/>
            <person name="Wilkins M.J."/>
            <person name="Karaoz U."/>
            <person name="Brodie E.L."/>
            <person name="Williams K.H."/>
            <person name="Hubbard S.S."/>
            <person name="Banfield J.F."/>
        </authorList>
    </citation>
    <scope>NUCLEOTIDE SEQUENCE [LARGE SCALE GENOMIC DNA]</scope>
    <source>
        <strain evidence="3">RIFCSPLOWO2_12_FULL_64_10</strain>
    </source>
</reference>
<sequence>MKLTFLGTGTSHGVPMIACDCRVCASPDPRNHRTRTSAFLEYNDSCVLIDTPQEHRIQAIRNRIQRVDALLFTHTHADHIHGLDDVRRYSQLHRRPVPCYGTQTTLDTIRRVFEYAFIETPRGGGKPQIDLHPIDEERPFPLFGVDILPVPVWHGETPVLGFRFNGLAYVTDTNRIPPSSFERLKGLDVLVLDALRPRPHITHYSLYQALDVVDRLRPKRTYFVHMTHDLDHEEANAYLRTVMDGVELAYDGLTITV</sequence>
<comment type="caution">
    <text evidence="2">The sequence shown here is derived from an EMBL/GenBank/DDBJ whole genome shotgun (WGS) entry which is preliminary data.</text>
</comment>
<dbReference type="InterPro" id="IPR036866">
    <property type="entry name" value="RibonucZ/Hydroxyglut_hydro"/>
</dbReference>
<gene>
    <name evidence="2" type="ORF">A3F84_04950</name>
</gene>
<accession>A0A1F6CQ38</accession>
<dbReference type="AlphaFoldDB" id="A0A1F6CQ38"/>
<dbReference type="GO" id="GO:0016787">
    <property type="term" value="F:hydrolase activity"/>
    <property type="evidence" value="ECO:0007669"/>
    <property type="project" value="UniProtKB-KW"/>
</dbReference>
<dbReference type="EMBL" id="MFKF01000191">
    <property type="protein sequence ID" value="OGG51210.1"/>
    <property type="molecule type" value="Genomic_DNA"/>
</dbReference>
<feature type="domain" description="Metallo-beta-lactamase" evidence="1">
    <location>
        <begin position="34"/>
        <end position="225"/>
    </location>
</feature>
<evidence type="ECO:0000259" key="1">
    <source>
        <dbReference type="SMART" id="SM00849"/>
    </source>
</evidence>
<proteinExistence type="predicted"/>
<evidence type="ECO:0000313" key="3">
    <source>
        <dbReference type="Proteomes" id="UP000178606"/>
    </source>
</evidence>
<name>A0A1F6CQ38_HANXR</name>
<dbReference type="SUPFAM" id="SSF56281">
    <property type="entry name" value="Metallo-hydrolase/oxidoreductase"/>
    <property type="match status" value="1"/>
</dbReference>
<dbReference type="Pfam" id="PF12706">
    <property type="entry name" value="Lactamase_B_2"/>
    <property type="match status" value="1"/>
</dbReference>
<dbReference type="Gene3D" id="3.60.15.10">
    <property type="entry name" value="Ribonuclease Z/Hydroxyacylglutathione hydrolase-like"/>
    <property type="match status" value="1"/>
</dbReference>
<protein>
    <submittedName>
        <fullName evidence="2">MBL fold metallo-hydrolase</fullName>
    </submittedName>
</protein>
<organism evidence="2 3">
    <name type="scientific">Handelsmanbacteria sp. (strain RIFCSPLOWO2_12_FULL_64_10)</name>
    <dbReference type="NCBI Taxonomy" id="1817868"/>
    <lineage>
        <taxon>Bacteria</taxon>
        <taxon>Candidatus Handelsmaniibacteriota</taxon>
    </lineage>
</organism>
<dbReference type="SMART" id="SM00849">
    <property type="entry name" value="Lactamase_B"/>
    <property type="match status" value="1"/>
</dbReference>